<dbReference type="HAMAP" id="MF_00444">
    <property type="entry name" value="ClpP"/>
    <property type="match status" value="1"/>
</dbReference>
<comment type="caution">
    <text evidence="9">The sequence shown here is derived from an EMBL/GenBank/DDBJ whole genome shotgun (WGS) entry which is preliminary data.</text>
</comment>
<feature type="active site" evidence="6 7">
    <location>
        <position position="122"/>
    </location>
</feature>
<dbReference type="EC" id="3.4.21.92" evidence="6"/>
<dbReference type="PRINTS" id="PR00127">
    <property type="entry name" value="CLPPROTEASEP"/>
</dbReference>
<evidence type="ECO:0000256" key="1">
    <source>
        <dbReference type="ARBA" id="ARBA00007039"/>
    </source>
</evidence>
<dbReference type="PANTHER" id="PTHR10381">
    <property type="entry name" value="ATP-DEPENDENT CLP PROTEASE PROTEOLYTIC SUBUNIT"/>
    <property type="match status" value="1"/>
</dbReference>
<dbReference type="InterPro" id="IPR033135">
    <property type="entry name" value="ClpP_His_AS"/>
</dbReference>
<dbReference type="Gene3D" id="3.90.226.10">
    <property type="entry name" value="2-enoyl-CoA Hydratase, Chain A, domain 1"/>
    <property type="match status" value="1"/>
</dbReference>
<dbReference type="AlphaFoldDB" id="A0A833M0Z9"/>
<dbReference type="GO" id="GO:0051117">
    <property type="term" value="F:ATPase binding"/>
    <property type="evidence" value="ECO:0007669"/>
    <property type="project" value="TreeGrafter"/>
</dbReference>
<accession>A0A833M0Z9</accession>
<sequence length="201" mass="22576">MSEQENPDPSPSALQAMQMAERFLDARQIFLWGQVDDQSARHVIERLLYLDAKERGKEITLIINSPGGMNTAGFAIYDVMQGIESPVSTLCFGLAASFGALLLLSGERGRRFAAPHARIMLHQPWVQGRIEGPATDLRIHANEIMKQRKLIEQIIADRCSRDLSSVEKETDRDRWFTADEAVEFGLIDGVRVELPSPVLMR</sequence>
<evidence type="ECO:0000256" key="2">
    <source>
        <dbReference type="ARBA" id="ARBA00022670"/>
    </source>
</evidence>
<organism evidence="9 10">
    <name type="scientific">Leptonema illini</name>
    <dbReference type="NCBI Taxonomy" id="183"/>
    <lineage>
        <taxon>Bacteria</taxon>
        <taxon>Pseudomonadati</taxon>
        <taxon>Spirochaetota</taxon>
        <taxon>Spirochaetia</taxon>
        <taxon>Leptospirales</taxon>
        <taxon>Leptospiraceae</taxon>
        <taxon>Leptonema</taxon>
    </lineage>
</organism>
<keyword evidence="2 6" id="KW-0645">Protease</keyword>
<evidence type="ECO:0000256" key="3">
    <source>
        <dbReference type="ARBA" id="ARBA00022801"/>
    </source>
</evidence>
<dbReference type="CDD" id="cd07017">
    <property type="entry name" value="S14_ClpP_2"/>
    <property type="match status" value="1"/>
</dbReference>
<evidence type="ECO:0000256" key="5">
    <source>
        <dbReference type="ARBA" id="ARBA00034021"/>
    </source>
</evidence>
<evidence type="ECO:0000256" key="6">
    <source>
        <dbReference type="HAMAP-Rule" id="MF_00444"/>
    </source>
</evidence>
<evidence type="ECO:0000313" key="9">
    <source>
        <dbReference type="EMBL" id="KAB2931612.1"/>
    </source>
</evidence>
<comment type="similarity">
    <text evidence="1 6 8">Belongs to the peptidase S14 family.</text>
</comment>
<comment type="function">
    <text evidence="6">Cleaves peptides in various proteins in a process that requires ATP hydrolysis. Has a chymotrypsin-like activity. Plays a major role in the degradation of misfolded proteins.</text>
</comment>
<proteinExistence type="inferred from homology"/>
<dbReference type="InterPro" id="IPR029045">
    <property type="entry name" value="ClpP/crotonase-like_dom_sf"/>
</dbReference>
<keyword evidence="4 6" id="KW-0720">Serine protease</keyword>
<dbReference type="GO" id="GO:0006515">
    <property type="term" value="P:protein quality control for misfolded or incompletely synthesized proteins"/>
    <property type="evidence" value="ECO:0007669"/>
    <property type="project" value="TreeGrafter"/>
</dbReference>
<feature type="active site" description="Nucleophile" evidence="6">
    <location>
        <position position="97"/>
    </location>
</feature>
<dbReference type="InterPro" id="IPR001907">
    <property type="entry name" value="ClpP"/>
</dbReference>
<keyword evidence="6" id="KW-0963">Cytoplasm</keyword>
<dbReference type="PANTHER" id="PTHR10381:SF11">
    <property type="entry name" value="ATP-DEPENDENT CLP PROTEASE PROTEOLYTIC SUBUNIT, MITOCHONDRIAL"/>
    <property type="match status" value="1"/>
</dbReference>
<evidence type="ECO:0000256" key="7">
    <source>
        <dbReference type="PROSITE-ProRule" id="PRU10086"/>
    </source>
</evidence>
<protein>
    <recommendedName>
        <fullName evidence="6 8">ATP-dependent Clp protease proteolytic subunit</fullName>
        <ecNumber evidence="6">3.4.21.92</ecNumber>
    </recommendedName>
    <alternativeName>
        <fullName evidence="6">Endopeptidase Clp</fullName>
    </alternativeName>
</protein>
<dbReference type="GO" id="GO:0004176">
    <property type="term" value="F:ATP-dependent peptidase activity"/>
    <property type="evidence" value="ECO:0007669"/>
    <property type="project" value="InterPro"/>
</dbReference>
<dbReference type="InterPro" id="IPR023562">
    <property type="entry name" value="ClpP/TepA"/>
</dbReference>
<dbReference type="Proteomes" id="UP000460298">
    <property type="component" value="Unassembled WGS sequence"/>
</dbReference>
<evidence type="ECO:0000313" key="10">
    <source>
        <dbReference type="Proteomes" id="UP000460298"/>
    </source>
</evidence>
<comment type="subunit">
    <text evidence="6">Fourteen ClpP subunits assemble into 2 heptameric rings which stack back to back to give a disk-like structure with a central cavity, resembling the structure of eukaryotic proteasomes.</text>
</comment>
<comment type="catalytic activity">
    <reaction evidence="5 6 7">
        <text>Hydrolysis of proteins to small peptides in the presence of ATP and magnesium. alpha-casein is the usual test substrate. In the absence of ATP, only oligopeptides shorter than five residues are hydrolyzed (such as succinyl-Leu-Tyr-|-NHMec, and Leu-Tyr-Leu-|-Tyr-Trp, in which cleavage of the -Tyr-|-Leu- and -Tyr-|-Trp bonds also occurs).</text>
        <dbReference type="EC" id="3.4.21.92"/>
    </reaction>
</comment>
<gene>
    <name evidence="6" type="primary">clpP</name>
    <name evidence="9" type="ORF">F9K24_13525</name>
</gene>
<dbReference type="PROSITE" id="PS00382">
    <property type="entry name" value="CLP_PROTEASE_HIS"/>
    <property type="match status" value="1"/>
</dbReference>
<comment type="subcellular location">
    <subcellularLocation>
        <location evidence="6">Cytoplasm</location>
    </subcellularLocation>
</comment>
<dbReference type="Pfam" id="PF00574">
    <property type="entry name" value="CLP_protease"/>
    <property type="match status" value="1"/>
</dbReference>
<reference evidence="9 10" key="1">
    <citation type="submission" date="2019-10" db="EMBL/GenBank/DDBJ databases">
        <title>Extracellular Electron Transfer in a Candidatus Methanoperedens spp. Enrichment Culture.</title>
        <authorList>
            <person name="Berger S."/>
            <person name="Rangel Shaw D."/>
            <person name="Berben T."/>
            <person name="In 'T Zandt M."/>
            <person name="Frank J."/>
            <person name="Reimann J."/>
            <person name="Jetten M.S.M."/>
            <person name="Welte C.U."/>
        </authorList>
    </citation>
    <scope>NUCLEOTIDE SEQUENCE [LARGE SCALE GENOMIC DNA]</scope>
    <source>
        <strain evidence="9">SB12</strain>
    </source>
</reference>
<dbReference type="GO" id="GO:0009368">
    <property type="term" value="C:endopeptidase Clp complex"/>
    <property type="evidence" value="ECO:0007669"/>
    <property type="project" value="TreeGrafter"/>
</dbReference>
<dbReference type="EMBL" id="WBUI01000013">
    <property type="protein sequence ID" value="KAB2931612.1"/>
    <property type="molecule type" value="Genomic_DNA"/>
</dbReference>
<evidence type="ECO:0000256" key="8">
    <source>
        <dbReference type="RuleBase" id="RU003567"/>
    </source>
</evidence>
<dbReference type="SUPFAM" id="SSF52096">
    <property type="entry name" value="ClpP/crotonase"/>
    <property type="match status" value="1"/>
</dbReference>
<dbReference type="GO" id="GO:0005737">
    <property type="term" value="C:cytoplasm"/>
    <property type="evidence" value="ECO:0007669"/>
    <property type="project" value="UniProtKB-SubCell"/>
</dbReference>
<keyword evidence="3 6" id="KW-0378">Hydrolase</keyword>
<dbReference type="GO" id="GO:0004252">
    <property type="term" value="F:serine-type endopeptidase activity"/>
    <property type="evidence" value="ECO:0007669"/>
    <property type="project" value="UniProtKB-UniRule"/>
</dbReference>
<evidence type="ECO:0000256" key="4">
    <source>
        <dbReference type="ARBA" id="ARBA00022825"/>
    </source>
</evidence>
<name>A0A833M0Z9_9LEPT</name>
<dbReference type="NCBIfam" id="NF009205">
    <property type="entry name" value="PRK12553.1"/>
    <property type="match status" value="1"/>
</dbReference>